<dbReference type="VEuPathDB" id="TriTrypDB:TCDM_14359"/>
<protein>
    <submittedName>
        <fullName evidence="2">Uncharacterized protein</fullName>
    </submittedName>
</protein>
<reference evidence="2 3" key="1">
    <citation type="journal article" date="2018" name="Microb. Genom.">
        <title>Expanding an expanded genome: long-read sequencing of Trypanosoma cruzi.</title>
        <authorList>
            <person name="Berna L."/>
            <person name="Rodriguez M."/>
            <person name="Chiribao M.L."/>
            <person name="Parodi-Talice A."/>
            <person name="Pita S."/>
            <person name="Rijo G."/>
            <person name="Alvarez-Valin F."/>
            <person name="Robello C."/>
        </authorList>
    </citation>
    <scope>NUCLEOTIDE SEQUENCE [LARGE SCALE GENOMIC DNA]</scope>
    <source>
        <strain evidence="2 3">TCC</strain>
    </source>
</reference>
<accession>A0A2V2VU03</accession>
<dbReference type="VEuPathDB" id="TriTrypDB:TCSYLVIO_009800"/>
<evidence type="ECO:0000313" key="3">
    <source>
        <dbReference type="Proteomes" id="UP000246078"/>
    </source>
</evidence>
<evidence type="ECO:0000256" key="1">
    <source>
        <dbReference type="SAM" id="MobiDB-lite"/>
    </source>
</evidence>
<dbReference type="Proteomes" id="UP000246078">
    <property type="component" value="Unassembled WGS sequence"/>
</dbReference>
<dbReference type="OrthoDB" id="246272at2759"/>
<dbReference type="VEuPathDB" id="TriTrypDB:C3747_220g78"/>
<dbReference type="VEuPathDB" id="TriTrypDB:TcBrA4_0000600"/>
<comment type="caution">
    <text evidence="2">The sequence shown here is derived from an EMBL/GenBank/DDBJ whole genome shotgun (WGS) entry which is preliminary data.</text>
</comment>
<name>A0A2V2VU03_TRYCR</name>
<dbReference type="EMBL" id="PRFC01000220">
    <property type="protein sequence ID" value="PWU99276.1"/>
    <property type="molecule type" value="Genomic_DNA"/>
</dbReference>
<dbReference type="VEuPathDB" id="TriTrypDB:C4B63_87g40"/>
<dbReference type="VEuPathDB" id="TriTrypDB:BCY84_12796"/>
<dbReference type="VEuPathDB" id="TriTrypDB:TcG_06020"/>
<dbReference type="VEuPathDB" id="TriTrypDB:TcCLB.505071.70"/>
<gene>
    <name evidence="2" type="ORF">C3747_220g78</name>
</gene>
<evidence type="ECO:0000313" key="2">
    <source>
        <dbReference type="EMBL" id="PWU99276.1"/>
    </source>
</evidence>
<organism evidence="2 3">
    <name type="scientific">Trypanosoma cruzi</name>
    <dbReference type="NCBI Taxonomy" id="5693"/>
    <lineage>
        <taxon>Eukaryota</taxon>
        <taxon>Discoba</taxon>
        <taxon>Euglenozoa</taxon>
        <taxon>Kinetoplastea</taxon>
        <taxon>Metakinetoplastina</taxon>
        <taxon>Trypanosomatida</taxon>
        <taxon>Trypanosomatidae</taxon>
        <taxon>Trypanosoma</taxon>
        <taxon>Schizotrypanum</taxon>
    </lineage>
</organism>
<dbReference type="VEuPathDB" id="TriTrypDB:TcCL_NonESM07987"/>
<proteinExistence type="predicted"/>
<dbReference type="VEuPathDB" id="TriTrypDB:Tc_MARK_2245"/>
<dbReference type="VEuPathDB" id="TriTrypDB:ECC02_000846"/>
<dbReference type="VEuPathDB" id="TriTrypDB:TcCLB.511395.50"/>
<dbReference type="AlphaFoldDB" id="A0A2V2VU03"/>
<feature type="region of interest" description="Disordered" evidence="1">
    <location>
        <begin position="439"/>
        <end position="461"/>
    </location>
</feature>
<sequence length="587" mass="66545">MPLKFAPKALNPEDSMRLAVVHMLRHDNAVILQTFTGNRGSSATRRGRLLRFMPHFPFCPTERTGETAEEAPHVVEIAPLQLPYWARGSSRETMWPAARTPGAVHPSPPHSPHFLAEGSSSLFFSISLPHFDLPLVFASPRRERRCSRACRAEWSPRAVMDRDVAATWDEMLSAFCAAWSAAVRIEKTPFALLPPSLSHPLLAEQPLGEGRVPLQDEPAASFRMDPIVVPRRKLDRQRSERMLPPILAVDVAGKWNDTPSAFKSQEAVLQRRFLAVARTLERTTAAPSPPLIVASVDTPLTSDAAGECERLELASVAVPPLMCTQRMKAGRPWREGGHAGARNTLVHEHSESLFSRMPSCMTRATELRFPEGKHMRQTLTLRNTAKERLQKLFGLRPPRRHRQKMTEWFSTSKFSIARSRELAAAALLPSTVLSAASRVKPPHCSERKRRRGDFPPSPQPLQLLPHVRATAVFAFSSWQPLTLEEEEEENNDTCCEEDLKIAPWRVFPREVELQSFQQLLERGIERNGKAMRVGNYDEEEEWYHAAFVHDVNTMPLPYREVSNLVEDARLHYCYRLALHREKRRLGL</sequence>